<evidence type="ECO:0000256" key="1">
    <source>
        <dbReference type="PROSITE-ProRule" id="PRU00023"/>
    </source>
</evidence>
<dbReference type="InterPro" id="IPR036770">
    <property type="entry name" value="Ankyrin_rpt-contain_sf"/>
</dbReference>
<dbReference type="Pfam" id="PF12796">
    <property type="entry name" value="Ank_2"/>
    <property type="match status" value="1"/>
</dbReference>
<sequence length="231" mass="25059">MNFKLWIFLLKIARVLKNLAGIRSELRKYISFRQNLRKGNWLAANQFITSCPEAKSAIIANTGSTALHIAILAGDLNIVKELVNKLPTDKLLEIKDKDGNTVLGYCALVGNTEMARCIVDKCPNLLGIANGPHGLIPVVMALTHNSNSIAMAQYLISKTDLKILSPRKGGNGATFVTRCIYSKAFVPSVCDSIEMAGYALAKFPTLVTALDIENESPVLALASINLKGIFL</sequence>
<evidence type="ECO:0000313" key="4">
    <source>
        <dbReference type="Proteomes" id="UP000237347"/>
    </source>
</evidence>
<feature type="signal peptide" evidence="2">
    <location>
        <begin position="1"/>
        <end position="21"/>
    </location>
</feature>
<accession>A0AAW0L928</accession>
<dbReference type="InterPro" id="IPR002110">
    <property type="entry name" value="Ankyrin_rpt"/>
</dbReference>
<evidence type="ECO:0008006" key="5">
    <source>
        <dbReference type="Google" id="ProtNLM"/>
    </source>
</evidence>
<dbReference type="AlphaFoldDB" id="A0AAW0L928"/>
<keyword evidence="2" id="KW-0732">Signal</keyword>
<evidence type="ECO:0000256" key="2">
    <source>
        <dbReference type="SAM" id="SignalP"/>
    </source>
</evidence>
<dbReference type="EMBL" id="PKMF04000142">
    <property type="protein sequence ID" value="KAK7847349.1"/>
    <property type="molecule type" value="Genomic_DNA"/>
</dbReference>
<keyword evidence="1" id="KW-0040">ANK repeat</keyword>
<feature type="repeat" description="ANK" evidence="1">
    <location>
        <begin position="62"/>
        <end position="85"/>
    </location>
</feature>
<dbReference type="Gene3D" id="1.25.40.20">
    <property type="entry name" value="Ankyrin repeat-containing domain"/>
    <property type="match status" value="1"/>
</dbReference>
<dbReference type="PANTHER" id="PTHR47303">
    <property type="match status" value="1"/>
</dbReference>
<organism evidence="3 4">
    <name type="scientific">Quercus suber</name>
    <name type="common">Cork oak</name>
    <dbReference type="NCBI Taxonomy" id="58331"/>
    <lineage>
        <taxon>Eukaryota</taxon>
        <taxon>Viridiplantae</taxon>
        <taxon>Streptophyta</taxon>
        <taxon>Embryophyta</taxon>
        <taxon>Tracheophyta</taxon>
        <taxon>Spermatophyta</taxon>
        <taxon>Magnoliopsida</taxon>
        <taxon>eudicotyledons</taxon>
        <taxon>Gunneridae</taxon>
        <taxon>Pentapetalae</taxon>
        <taxon>rosids</taxon>
        <taxon>fabids</taxon>
        <taxon>Fagales</taxon>
        <taxon>Fagaceae</taxon>
        <taxon>Quercus</taxon>
    </lineage>
</organism>
<dbReference type="SUPFAM" id="SSF48403">
    <property type="entry name" value="Ankyrin repeat"/>
    <property type="match status" value="1"/>
</dbReference>
<reference evidence="3 4" key="1">
    <citation type="journal article" date="2018" name="Sci. Data">
        <title>The draft genome sequence of cork oak.</title>
        <authorList>
            <person name="Ramos A.M."/>
            <person name="Usie A."/>
            <person name="Barbosa P."/>
            <person name="Barros P.M."/>
            <person name="Capote T."/>
            <person name="Chaves I."/>
            <person name="Simoes F."/>
            <person name="Abreu I."/>
            <person name="Carrasquinho I."/>
            <person name="Faro C."/>
            <person name="Guimaraes J.B."/>
            <person name="Mendonca D."/>
            <person name="Nobrega F."/>
            <person name="Rodrigues L."/>
            <person name="Saibo N.J.M."/>
            <person name="Varela M.C."/>
            <person name="Egas C."/>
            <person name="Matos J."/>
            <person name="Miguel C.M."/>
            <person name="Oliveira M.M."/>
            <person name="Ricardo C.P."/>
            <person name="Goncalves S."/>
        </authorList>
    </citation>
    <scope>NUCLEOTIDE SEQUENCE [LARGE SCALE GENOMIC DNA]</scope>
    <source>
        <strain evidence="4">cv. HL8</strain>
    </source>
</reference>
<keyword evidence="4" id="KW-1185">Reference proteome</keyword>
<dbReference type="Proteomes" id="UP000237347">
    <property type="component" value="Unassembled WGS sequence"/>
</dbReference>
<evidence type="ECO:0000313" key="3">
    <source>
        <dbReference type="EMBL" id="KAK7847349.1"/>
    </source>
</evidence>
<dbReference type="PANTHER" id="PTHR47303:SF1">
    <property type="entry name" value="NF-KAPPA-B INHIBITOR BETA"/>
    <property type="match status" value="1"/>
</dbReference>
<gene>
    <name evidence="3" type="ORF">CFP56_006658</name>
</gene>
<comment type="caution">
    <text evidence="3">The sequence shown here is derived from an EMBL/GenBank/DDBJ whole genome shotgun (WGS) entry which is preliminary data.</text>
</comment>
<proteinExistence type="predicted"/>
<protein>
    <recommendedName>
        <fullName evidence="5">Ankyrin repeat protein</fullName>
    </recommendedName>
</protein>
<feature type="chain" id="PRO_5043407393" description="Ankyrin repeat protein" evidence="2">
    <location>
        <begin position="22"/>
        <end position="231"/>
    </location>
</feature>
<dbReference type="PROSITE" id="PS50297">
    <property type="entry name" value="ANK_REP_REGION"/>
    <property type="match status" value="1"/>
</dbReference>
<dbReference type="SMART" id="SM00248">
    <property type="entry name" value="ANK"/>
    <property type="match status" value="3"/>
</dbReference>
<dbReference type="PROSITE" id="PS50088">
    <property type="entry name" value="ANK_REPEAT"/>
    <property type="match status" value="1"/>
</dbReference>
<name>A0AAW0L928_QUESU</name>